<sequence>MQPSLPPTQTPTNTFVPTAGPRERRRKRDGRRRRRKKPPRVDLGDEYVRYGYVRKPRAPRCVLNRSRFAYCVQPGSERERRAPTLALGRVSGTAARSPCHAFSAGSAAGSRRSPRHPLCRQPLSPSLPARFGRAPSSSARSPSRRSRAPPGSSLRFVTLSLSPIGRSDSQLRRSPAVLTRPGARVKRKGETKKERERRRRTGEKPS</sequence>
<reference evidence="2 3" key="1">
    <citation type="submission" date="2023-03" db="EMBL/GenBank/DDBJ databases">
        <title>High recombination rates correlate with genetic variation in Cardiocondyla obscurior ants.</title>
        <authorList>
            <person name="Errbii M."/>
        </authorList>
    </citation>
    <scope>NUCLEOTIDE SEQUENCE [LARGE SCALE GENOMIC DNA]</scope>
    <source>
        <strain evidence="2">Alpha-2009</strain>
        <tissue evidence="2">Whole body</tissue>
    </source>
</reference>
<proteinExistence type="predicted"/>
<feature type="compositionally biased region" description="Low complexity" evidence="1">
    <location>
        <begin position="101"/>
        <end position="111"/>
    </location>
</feature>
<feature type="region of interest" description="Disordered" evidence="1">
    <location>
        <begin position="1"/>
        <end position="43"/>
    </location>
</feature>
<feature type="compositionally biased region" description="Basic residues" evidence="1">
    <location>
        <begin position="23"/>
        <end position="38"/>
    </location>
</feature>
<evidence type="ECO:0000256" key="1">
    <source>
        <dbReference type="SAM" id="MobiDB-lite"/>
    </source>
</evidence>
<dbReference type="AlphaFoldDB" id="A0AAW2FQA1"/>
<keyword evidence="3" id="KW-1185">Reference proteome</keyword>
<dbReference type="EMBL" id="JADYXP020000010">
    <property type="protein sequence ID" value="KAL0116085.1"/>
    <property type="molecule type" value="Genomic_DNA"/>
</dbReference>
<name>A0AAW2FQA1_9HYME</name>
<evidence type="ECO:0000313" key="3">
    <source>
        <dbReference type="Proteomes" id="UP001430953"/>
    </source>
</evidence>
<feature type="compositionally biased region" description="Basic residues" evidence="1">
    <location>
        <begin position="183"/>
        <end position="206"/>
    </location>
</feature>
<evidence type="ECO:0000313" key="2">
    <source>
        <dbReference type="EMBL" id="KAL0116085.1"/>
    </source>
</evidence>
<organism evidence="2 3">
    <name type="scientific">Cardiocondyla obscurior</name>
    <dbReference type="NCBI Taxonomy" id="286306"/>
    <lineage>
        <taxon>Eukaryota</taxon>
        <taxon>Metazoa</taxon>
        <taxon>Ecdysozoa</taxon>
        <taxon>Arthropoda</taxon>
        <taxon>Hexapoda</taxon>
        <taxon>Insecta</taxon>
        <taxon>Pterygota</taxon>
        <taxon>Neoptera</taxon>
        <taxon>Endopterygota</taxon>
        <taxon>Hymenoptera</taxon>
        <taxon>Apocrita</taxon>
        <taxon>Aculeata</taxon>
        <taxon>Formicoidea</taxon>
        <taxon>Formicidae</taxon>
        <taxon>Myrmicinae</taxon>
        <taxon>Cardiocondyla</taxon>
    </lineage>
</organism>
<comment type="caution">
    <text evidence="2">The sequence shown here is derived from an EMBL/GenBank/DDBJ whole genome shotgun (WGS) entry which is preliminary data.</text>
</comment>
<dbReference type="Proteomes" id="UP001430953">
    <property type="component" value="Unassembled WGS sequence"/>
</dbReference>
<feature type="region of interest" description="Disordered" evidence="1">
    <location>
        <begin position="90"/>
        <end position="206"/>
    </location>
</feature>
<protein>
    <submittedName>
        <fullName evidence="2">Uncharacterized protein</fullName>
    </submittedName>
</protein>
<feature type="compositionally biased region" description="Low complexity" evidence="1">
    <location>
        <begin position="128"/>
        <end position="141"/>
    </location>
</feature>
<accession>A0AAW2FQA1</accession>
<gene>
    <name evidence="2" type="ORF">PUN28_011147</name>
</gene>